<keyword evidence="3" id="KW-1185">Reference proteome</keyword>
<feature type="region of interest" description="Disordered" evidence="1">
    <location>
        <begin position="1"/>
        <end position="75"/>
    </location>
</feature>
<dbReference type="AlphaFoldDB" id="A0AAV6FY98"/>
<organism evidence="2 3">
    <name type="scientific">Alosa alosa</name>
    <name type="common">allis shad</name>
    <dbReference type="NCBI Taxonomy" id="278164"/>
    <lineage>
        <taxon>Eukaryota</taxon>
        <taxon>Metazoa</taxon>
        <taxon>Chordata</taxon>
        <taxon>Craniata</taxon>
        <taxon>Vertebrata</taxon>
        <taxon>Euteleostomi</taxon>
        <taxon>Actinopterygii</taxon>
        <taxon>Neopterygii</taxon>
        <taxon>Teleostei</taxon>
        <taxon>Clupei</taxon>
        <taxon>Clupeiformes</taxon>
        <taxon>Clupeoidei</taxon>
        <taxon>Clupeidae</taxon>
        <taxon>Alosa</taxon>
    </lineage>
</organism>
<evidence type="ECO:0000313" key="3">
    <source>
        <dbReference type="Proteomes" id="UP000823561"/>
    </source>
</evidence>
<dbReference type="EMBL" id="JADWDJ010000017">
    <property type="protein sequence ID" value="KAG5267535.1"/>
    <property type="molecule type" value="Genomic_DNA"/>
</dbReference>
<protein>
    <submittedName>
        <fullName evidence="2">Uncharacterized protein</fullName>
    </submittedName>
</protein>
<feature type="compositionally biased region" description="Polar residues" evidence="1">
    <location>
        <begin position="1"/>
        <end position="26"/>
    </location>
</feature>
<accession>A0AAV6FY98</accession>
<dbReference type="Proteomes" id="UP000823561">
    <property type="component" value="Chromosome 17"/>
</dbReference>
<sequence length="101" mass="11284">MSDSPSQITIKQERSPFNPSASPLPNSTSSPFHAPAAPTPTPTNAPPASRMEDEPGRLPTHLRRTKQVFTARQEPRRSNIKTIKYLFQHGHACHLLSEVFR</sequence>
<proteinExistence type="predicted"/>
<feature type="compositionally biased region" description="Low complexity" evidence="1">
    <location>
        <begin position="27"/>
        <end position="36"/>
    </location>
</feature>
<evidence type="ECO:0000256" key="1">
    <source>
        <dbReference type="SAM" id="MobiDB-lite"/>
    </source>
</evidence>
<gene>
    <name evidence="2" type="ORF">AALO_G00222830</name>
</gene>
<feature type="non-terminal residue" evidence="2">
    <location>
        <position position="101"/>
    </location>
</feature>
<name>A0AAV6FY98_9TELE</name>
<evidence type="ECO:0000313" key="2">
    <source>
        <dbReference type="EMBL" id="KAG5267535.1"/>
    </source>
</evidence>
<reference evidence="2 3" key="1">
    <citation type="submission" date="2020-10" db="EMBL/GenBank/DDBJ databases">
        <title>Chromosome-scale genome assembly of the Allis shad, Alosa alosa.</title>
        <authorList>
            <person name="Margot Z."/>
            <person name="Christophe K."/>
            <person name="Cabau C."/>
            <person name="Louis A."/>
            <person name="Berthelot C."/>
            <person name="Parey E."/>
            <person name="Roest Crollius H."/>
            <person name="Montfort J."/>
            <person name="Robinson-Rechavi M."/>
            <person name="Bucao C."/>
            <person name="Bouchez O."/>
            <person name="Gislard M."/>
            <person name="Lluch J."/>
            <person name="Milhes M."/>
            <person name="Lampietro C."/>
            <person name="Lopez Roques C."/>
            <person name="Donnadieu C."/>
            <person name="Braasch I."/>
            <person name="Desvignes T."/>
            <person name="Postlethwait J."/>
            <person name="Bobe J."/>
            <person name="Guiguen Y."/>
        </authorList>
    </citation>
    <scope>NUCLEOTIDE SEQUENCE [LARGE SCALE GENOMIC DNA]</scope>
    <source>
        <strain evidence="2">M-15738</strain>
        <tissue evidence="2">Blood</tissue>
    </source>
</reference>
<comment type="caution">
    <text evidence="2">The sequence shown here is derived from an EMBL/GenBank/DDBJ whole genome shotgun (WGS) entry which is preliminary data.</text>
</comment>